<comment type="cofactor">
    <cofactor evidence="1">
        <name>Zn(2+)</name>
        <dbReference type="ChEBI" id="CHEBI:29105"/>
    </cofactor>
</comment>
<sequence length="535" mass="61241">MELSSESLAAGTRCSVCVSAAATICLVHPVVSRAPMLCDGGCDARARDRESTYTHLKSNKGVDWHKRVDVAALPTCTRTKHTYSSGFKDPSSFLPSQNFLRVHDSVDNSTVFRMIRDMPKGAALHVHDTAIVSLDYVYHNLTYRPNLYVSQRGDSLRLRFFDKPKDDSWTLLSDARNETLDARIKRQLSLEVDADPDVVYPNGNAVWKKFISIFVFGRDLICYRWANYPCFRQRVLEFCLIVYFRRPVFEDYTYQGLLEFYQDNVLYVELRTILPTLYDLDGTEYGPMEVARIYQRVAERFERDHPDFVGLKLIYAPSRRVNASKVREYVATARSLVAAFPGFVVGFDLVSQEDIGLPLVEVADQLLDLNDELPFFFHAGETNWYGSSSDENLLDAVLLNTRRIGHGYALVKHPELLEMVRRRNIAIELCPVSNQVLALVRDQRNHPASVLFAADYPVVVSSDDPGLWAARGLSYDFYEAFLGIMSRRADLKVFKKLVYNSIQYSAMSKEDKWKALDIWLNKWQAFINKYLGRVS</sequence>
<dbReference type="CDD" id="cd01321">
    <property type="entry name" value="ADGF"/>
    <property type="match status" value="1"/>
</dbReference>
<evidence type="ECO:0000256" key="4">
    <source>
        <dbReference type="ARBA" id="ARBA00012784"/>
    </source>
</evidence>
<dbReference type="FunFam" id="3.20.20.140:FF:000017">
    <property type="entry name" value="Adenosine deaminase 2"/>
    <property type="match status" value="1"/>
</dbReference>
<evidence type="ECO:0000256" key="9">
    <source>
        <dbReference type="ARBA" id="ARBA00022801"/>
    </source>
</evidence>
<evidence type="ECO:0000313" key="13">
    <source>
        <dbReference type="Proteomes" id="UP000479190"/>
    </source>
</evidence>
<dbReference type="GO" id="GO:0006154">
    <property type="term" value="P:adenosine catabolic process"/>
    <property type="evidence" value="ECO:0007669"/>
    <property type="project" value="InterPro"/>
</dbReference>
<dbReference type="EMBL" id="CADCXV010001014">
    <property type="protein sequence ID" value="CAB0040250.1"/>
    <property type="molecule type" value="Genomic_DNA"/>
</dbReference>
<evidence type="ECO:0000256" key="2">
    <source>
        <dbReference type="ARBA" id="ARBA00004613"/>
    </source>
</evidence>
<evidence type="ECO:0000256" key="7">
    <source>
        <dbReference type="ARBA" id="ARBA00022723"/>
    </source>
</evidence>
<dbReference type="GO" id="GO:0005615">
    <property type="term" value="C:extracellular space"/>
    <property type="evidence" value="ECO:0007669"/>
    <property type="project" value="InterPro"/>
</dbReference>
<feature type="domain" description="Adenosine deaminase" evidence="11">
    <location>
        <begin position="253"/>
        <end position="516"/>
    </location>
</feature>
<organism evidence="12 13">
    <name type="scientific">Trichogramma brassicae</name>
    <dbReference type="NCBI Taxonomy" id="86971"/>
    <lineage>
        <taxon>Eukaryota</taxon>
        <taxon>Metazoa</taxon>
        <taxon>Ecdysozoa</taxon>
        <taxon>Arthropoda</taxon>
        <taxon>Hexapoda</taxon>
        <taxon>Insecta</taxon>
        <taxon>Pterygota</taxon>
        <taxon>Neoptera</taxon>
        <taxon>Endopterygota</taxon>
        <taxon>Hymenoptera</taxon>
        <taxon>Apocrita</taxon>
        <taxon>Proctotrupomorpha</taxon>
        <taxon>Chalcidoidea</taxon>
        <taxon>Trichogrammatidae</taxon>
        <taxon>Trichogramma</taxon>
    </lineage>
</organism>
<dbReference type="Gene3D" id="3.20.20.140">
    <property type="entry name" value="Metal-dependent hydrolases"/>
    <property type="match status" value="1"/>
</dbReference>
<evidence type="ECO:0000259" key="11">
    <source>
        <dbReference type="Pfam" id="PF00962"/>
    </source>
</evidence>
<keyword evidence="9" id="KW-0378">Hydrolase</keyword>
<evidence type="ECO:0000256" key="8">
    <source>
        <dbReference type="ARBA" id="ARBA00022729"/>
    </source>
</evidence>
<keyword evidence="7" id="KW-0479">Metal-binding</keyword>
<dbReference type="PANTHER" id="PTHR11409">
    <property type="entry name" value="ADENOSINE DEAMINASE"/>
    <property type="match status" value="1"/>
</dbReference>
<protein>
    <recommendedName>
        <fullName evidence="5">Adenosine deaminase</fullName>
        <ecNumber evidence="4">3.5.4.4</ecNumber>
    </recommendedName>
</protein>
<evidence type="ECO:0000256" key="1">
    <source>
        <dbReference type="ARBA" id="ARBA00001947"/>
    </source>
</evidence>
<evidence type="ECO:0000313" key="12">
    <source>
        <dbReference type="EMBL" id="CAB0040250.1"/>
    </source>
</evidence>
<dbReference type="PANTHER" id="PTHR11409:SF39">
    <property type="entry name" value="ADENOSINE DEAMINASE 2"/>
    <property type="match status" value="1"/>
</dbReference>
<keyword evidence="6" id="KW-0964">Secreted</keyword>
<dbReference type="GO" id="GO:0046103">
    <property type="term" value="P:inosine biosynthetic process"/>
    <property type="evidence" value="ECO:0007669"/>
    <property type="project" value="TreeGrafter"/>
</dbReference>
<proteinExistence type="inferred from homology"/>
<gene>
    <name evidence="12" type="ORF">TBRA_LOCUS11978</name>
</gene>
<dbReference type="OrthoDB" id="7202371at2759"/>
<evidence type="ECO:0000256" key="6">
    <source>
        <dbReference type="ARBA" id="ARBA00022525"/>
    </source>
</evidence>
<dbReference type="GO" id="GO:0004000">
    <property type="term" value="F:adenosine deaminase activity"/>
    <property type="evidence" value="ECO:0007669"/>
    <property type="project" value="InterPro"/>
</dbReference>
<accession>A0A6H5IWS3</accession>
<dbReference type="InterPro" id="IPR001365">
    <property type="entry name" value="A_deaminase_dom"/>
</dbReference>
<dbReference type="GO" id="GO:0046872">
    <property type="term" value="F:metal ion binding"/>
    <property type="evidence" value="ECO:0007669"/>
    <property type="project" value="UniProtKB-KW"/>
</dbReference>
<evidence type="ECO:0000256" key="5">
    <source>
        <dbReference type="ARBA" id="ARBA00018099"/>
    </source>
</evidence>
<keyword evidence="8" id="KW-0732">Signal</keyword>
<dbReference type="EC" id="3.5.4.4" evidence="4"/>
<reference evidence="12 13" key="1">
    <citation type="submission" date="2020-02" db="EMBL/GenBank/DDBJ databases">
        <authorList>
            <person name="Ferguson B K."/>
        </authorList>
    </citation>
    <scope>NUCLEOTIDE SEQUENCE [LARGE SCALE GENOMIC DNA]</scope>
</reference>
<dbReference type="Proteomes" id="UP000479190">
    <property type="component" value="Unassembled WGS sequence"/>
</dbReference>
<name>A0A6H5IWS3_9HYME</name>
<comment type="subcellular location">
    <subcellularLocation>
        <location evidence="2">Secreted</location>
    </subcellularLocation>
</comment>
<keyword evidence="13" id="KW-1185">Reference proteome</keyword>
<dbReference type="InterPro" id="IPR032466">
    <property type="entry name" value="Metal_Hydrolase"/>
</dbReference>
<comment type="catalytic activity">
    <reaction evidence="10">
        <text>adenosine + H2O + H(+) = inosine + NH4(+)</text>
        <dbReference type="Rhea" id="RHEA:24408"/>
        <dbReference type="ChEBI" id="CHEBI:15377"/>
        <dbReference type="ChEBI" id="CHEBI:15378"/>
        <dbReference type="ChEBI" id="CHEBI:16335"/>
        <dbReference type="ChEBI" id="CHEBI:17596"/>
        <dbReference type="ChEBI" id="CHEBI:28938"/>
        <dbReference type="EC" id="3.5.4.4"/>
    </reaction>
</comment>
<dbReference type="Pfam" id="PF00962">
    <property type="entry name" value="A_deaminase"/>
    <property type="match status" value="1"/>
</dbReference>
<dbReference type="InterPro" id="IPR006330">
    <property type="entry name" value="Ado/ade_deaminase"/>
</dbReference>
<dbReference type="SUPFAM" id="SSF51556">
    <property type="entry name" value="Metallo-dependent hydrolases"/>
    <property type="match status" value="1"/>
</dbReference>
<dbReference type="InterPro" id="IPR006331">
    <property type="entry name" value="ADGF"/>
</dbReference>
<comment type="similarity">
    <text evidence="3">Belongs to the metallo-dependent hydrolases superfamily. Adenosine and AMP deaminases family. ADGF subfamily.</text>
</comment>
<dbReference type="AlphaFoldDB" id="A0A6H5IWS3"/>
<evidence type="ECO:0000256" key="3">
    <source>
        <dbReference type="ARBA" id="ARBA00006083"/>
    </source>
</evidence>
<dbReference type="NCBIfam" id="TIGR01431">
    <property type="entry name" value="adm_rel"/>
    <property type="match status" value="1"/>
</dbReference>
<evidence type="ECO:0000256" key="10">
    <source>
        <dbReference type="ARBA" id="ARBA00047764"/>
    </source>
</evidence>